<evidence type="ECO:0000256" key="4">
    <source>
        <dbReference type="ARBA" id="ARBA00022829"/>
    </source>
</evidence>
<dbReference type="GO" id="GO:0000727">
    <property type="term" value="P:double-strand break repair via break-induced replication"/>
    <property type="evidence" value="ECO:0007669"/>
    <property type="project" value="EnsemblFungi"/>
</dbReference>
<dbReference type="InterPro" id="IPR036224">
    <property type="entry name" value="GINS_bundle-like_dom_sf"/>
</dbReference>
<evidence type="ECO:0000259" key="8">
    <source>
        <dbReference type="Pfam" id="PF25005"/>
    </source>
</evidence>
<comment type="subcellular location">
    <subcellularLocation>
        <location evidence="1 6">Nucleus</location>
    </subcellularLocation>
</comment>
<dbReference type="CDD" id="cd11712">
    <property type="entry name" value="GINS_A_psf2"/>
    <property type="match status" value="1"/>
</dbReference>
<dbReference type="PANTHER" id="PTHR12772:SF0">
    <property type="entry name" value="DNA REPLICATION COMPLEX GINS PROTEIN PSF2"/>
    <property type="match status" value="1"/>
</dbReference>
<dbReference type="AlphaFoldDB" id="A0A0C9MTR9"/>
<evidence type="ECO:0000313" key="10">
    <source>
        <dbReference type="Proteomes" id="UP000053815"/>
    </source>
</evidence>
<proteinExistence type="inferred from homology"/>
<dbReference type="PANTHER" id="PTHR12772">
    <property type="entry name" value="DNA REPLICATION COMPLEX GINS PROTEIN PSF2"/>
    <property type="match status" value="1"/>
</dbReference>
<protein>
    <recommendedName>
        <fullName evidence="6">DNA replication complex GINS protein PSF2</fullName>
    </recommendedName>
</protein>
<dbReference type="InterPro" id="IPR056784">
    <property type="entry name" value="PSF2_N"/>
</dbReference>
<keyword evidence="3 6" id="KW-0235">DNA replication</keyword>
<feature type="domain" description="GINS subunit" evidence="7">
    <location>
        <begin position="75"/>
        <end position="190"/>
    </location>
</feature>
<keyword evidence="4" id="KW-0159">Chromosome partition</keyword>
<feature type="domain" description="DNA replication complex GINS protein PSF2 N-terminal" evidence="8">
    <location>
        <begin position="12"/>
        <end position="71"/>
    </location>
</feature>
<dbReference type="InterPro" id="IPR007257">
    <property type="entry name" value="GINS_Psf2"/>
</dbReference>
<dbReference type="Gene3D" id="3.40.5.50">
    <property type="match status" value="1"/>
</dbReference>
<dbReference type="EMBL" id="DF836699">
    <property type="protein sequence ID" value="GAN10834.1"/>
    <property type="molecule type" value="Genomic_DNA"/>
</dbReference>
<dbReference type="Proteomes" id="UP000053815">
    <property type="component" value="Unassembled WGS sequence"/>
</dbReference>
<dbReference type="GO" id="GO:0000785">
    <property type="term" value="C:chromatin"/>
    <property type="evidence" value="ECO:0007669"/>
    <property type="project" value="EnsemblFungi"/>
</dbReference>
<dbReference type="PIRSF" id="PIRSF028998">
    <property type="entry name" value="GINS_Psf2_subgr"/>
    <property type="match status" value="1"/>
</dbReference>
<dbReference type="GO" id="GO:0071162">
    <property type="term" value="C:CMG complex"/>
    <property type="evidence" value="ECO:0007669"/>
    <property type="project" value="EnsemblFungi"/>
</dbReference>
<comment type="subunit">
    <text evidence="6">Component of the GINS complex.</text>
</comment>
<evidence type="ECO:0000313" key="9">
    <source>
        <dbReference type="EMBL" id="GAN10834.1"/>
    </source>
</evidence>
<evidence type="ECO:0000256" key="1">
    <source>
        <dbReference type="ARBA" id="ARBA00004123"/>
    </source>
</evidence>
<dbReference type="FunFam" id="3.40.5.50:FF:000001">
    <property type="entry name" value="DNA replication complex GINS protein PSF2"/>
    <property type="match status" value="1"/>
</dbReference>
<keyword evidence="10" id="KW-1185">Reference proteome</keyword>
<dbReference type="SUPFAM" id="SSF158573">
    <property type="entry name" value="GINS helical bundle-like"/>
    <property type="match status" value="1"/>
</dbReference>
<name>A0A0C9MTR9_9FUNG</name>
<dbReference type="STRING" id="91626.A0A0C9MTR9"/>
<dbReference type="CDD" id="cd21694">
    <property type="entry name" value="GINS_B_Psf2"/>
    <property type="match status" value="1"/>
</dbReference>
<comment type="similarity">
    <text evidence="2 6">Belongs to the GINS2/PSF2 family.</text>
</comment>
<sequence>MALPRAHQASFTPSEIEFIAGNEKIHIIPKAKFAKMNFIQGKIGPFQPPLSIEVPTWLALLMKKNDKCSIVCPDWLNIDHLRKRQEEEEKDEEFSKLPFHYMEISQMLLETYVYLCVLTVRCSTTHLIPQCSASDDIPNAEQIRKLLKDLRETRQAKSRTGLAVLDDKWLGMNNLSLMEINEIRPFFTRAFNEMGKLNFTDRGNQDSSQTF</sequence>
<evidence type="ECO:0000259" key="7">
    <source>
        <dbReference type="Pfam" id="PF05916"/>
    </source>
</evidence>
<dbReference type="Pfam" id="PF25005">
    <property type="entry name" value="PSF2_N"/>
    <property type="match status" value="1"/>
</dbReference>
<keyword evidence="5 6" id="KW-0539">Nucleus</keyword>
<evidence type="ECO:0000256" key="6">
    <source>
        <dbReference type="PIRNR" id="PIRNR028998"/>
    </source>
</evidence>
<gene>
    <name evidence="9" type="ORF">MAM1_0410d10384</name>
</gene>
<evidence type="ECO:0000256" key="2">
    <source>
        <dbReference type="ARBA" id="ARBA00010565"/>
    </source>
</evidence>
<reference evidence="9" key="1">
    <citation type="submission" date="2014-09" db="EMBL/GenBank/DDBJ databases">
        <title>Draft genome sequence of an oleaginous Mucoromycotina fungus Mucor ambiguus NBRC6742.</title>
        <authorList>
            <person name="Takeda I."/>
            <person name="Yamane N."/>
            <person name="Morita T."/>
            <person name="Tamano K."/>
            <person name="Machida M."/>
            <person name="Baker S."/>
            <person name="Koike H."/>
        </authorList>
    </citation>
    <scope>NUCLEOTIDE SEQUENCE</scope>
    <source>
        <strain evidence="9">NBRC 6742</strain>
    </source>
</reference>
<dbReference type="GO" id="GO:0033260">
    <property type="term" value="P:nuclear DNA replication"/>
    <property type="evidence" value="ECO:0007669"/>
    <property type="project" value="EnsemblFungi"/>
</dbReference>
<dbReference type="SUPFAM" id="SSF160059">
    <property type="entry name" value="PriA/YqbF domain"/>
    <property type="match status" value="1"/>
</dbReference>
<accession>A0A0C9MTR9</accession>
<evidence type="ECO:0000256" key="3">
    <source>
        <dbReference type="ARBA" id="ARBA00022705"/>
    </source>
</evidence>
<evidence type="ECO:0000256" key="5">
    <source>
        <dbReference type="ARBA" id="ARBA00023242"/>
    </source>
</evidence>
<dbReference type="GO" id="GO:0007059">
    <property type="term" value="P:chromosome segregation"/>
    <property type="evidence" value="ECO:0007669"/>
    <property type="project" value="UniProtKB-KW"/>
</dbReference>
<organism evidence="9">
    <name type="scientific">Mucor ambiguus</name>
    <dbReference type="NCBI Taxonomy" id="91626"/>
    <lineage>
        <taxon>Eukaryota</taxon>
        <taxon>Fungi</taxon>
        <taxon>Fungi incertae sedis</taxon>
        <taxon>Mucoromycota</taxon>
        <taxon>Mucoromycotina</taxon>
        <taxon>Mucoromycetes</taxon>
        <taxon>Mucorales</taxon>
        <taxon>Mucorineae</taxon>
        <taxon>Mucoraceae</taxon>
        <taxon>Mucor</taxon>
    </lineage>
</organism>
<dbReference type="Pfam" id="PF05916">
    <property type="entry name" value="Sld5"/>
    <property type="match status" value="1"/>
</dbReference>
<dbReference type="Gene3D" id="1.20.58.1020">
    <property type="match status" value="1"/>
</dbReference>
<dbReference type="GO" id="GO:0000811">
    <property type="term" value="C:GINS complex"/>
    <property type="evidence" value="ECO:0007669"/>
    <property type="project" value="EnsemblFungi"/>
</dbReference>
<dbReference type="OrthoDB" id="1938138at2759"/>
<dbReference type="GO" id="GO:0043596">
    <property type="term" value="C:nuclear replication fork"/>
    <property type="evidence" value="ECO:0007669"/>
    <property type="project" value="EnsemblFungi"/>
</dbReference>
<dbReference type="InterPro" id="IPR021151">
    <property type="entry name" value="GINS_A"/>
</dbReference>